<keyword evidence="1" id="KW-1133">Transmembrane helix</keyword>
<gene>
    <name evidence="2" type="ordered locus">Metok_1405</name>
</gene>
<dbReference type="AlphaFoldDB" id="F8AK10"/>
<dbReference type="eggNOG" id="arCOG14148">
    <property type="taxonomic scope" value="Archaea"/>
</dbReference>
<feature type="transmembrane region" description="Helical" evidence="1">
    <location>
        <begin position="56"/>
        <end position="74"/>
    </location>
</feature>
<organism evidence="2 3">
    <name type="scientific">Methanothermococcus okinawensis (strain DSM 14208 / JCM 11175 / IH1)</name>
    <dbReference type="NCBI Taxonomy" id="647113"/>
    <lineage>
        <taxon>Archaea</taxon>
        <taxon>Methanobacteriati</taxon>
        <taxon>Methanobacteriota</taxon>
        <taxon>Methanomada group</taxon>
        <taxon>Methanococci</taxon>
        <taxon>Methanococcales</taxon>
        <taxon>Methanococcaceae</taxon>
        <taxon>Methanothermococcus</taxon>
    </lineage>
</organism>
<evidence type="ECO:0000256" key="1">
    <source>
        <dbReference type="SAM" id="Phobius"/>
    </source>
</evidence>
<dbReference type="STRING" id="647113.Metok_1405"/>
<keyword evidence="1" id="KW-0812">Transmembrane</keyword>
<dbReference type="Proteomes" id="UP000009296">
    <property type="component" value="Chromosome"/>
</dbReference>
<dbReference type="OrthoDB" id="384231at2157"/>
<feature type="transmembrane region" description="Helical" evidence="1">
    <location>
        <begin position="119"/>
        <end position="136"/>
    </location>
</feature>
<sequence>MYRILLLLEGIIFLNIPYKEYLIVGIFLSLLAIYFKKFLGFIIYLIVLLWLSNELFIKNIFSLDFIYALVYLIFPSLLSLETILKKDISLNDKTAIFIIPLILYFIDDIFRVLNNFQNLITIVYGIFLIYALYLNFQDELYKINKILILKIMSMVVIPIFIVYLLYIFYPDLLSNPKSQISLIIGFTGIFLLTYKIKHQ</sequence>
<feature type="transmembrane region" description="Helical" evidence="1">
    <location>
        <begin position="180"/>
        <end position="196"/>
    </location>
</feature>
<dbReference type="KEGG" id="mok:Metok_1405"/>
<protein>
    <submittedName>
        <fullName evidence="2">Uncharacterized protein</fullName>
    </submittedName>
</protein>
<proteinExistence type="predicted"/>
<dbReference type="GeneID" id="10773562"/>
<feature type="transmembrane region" description="Helical" evidence="1">
    <location>
        <begin position="148"/>
        <end position="168"/>
    </location>
</feature>
<keyword evidence="1" id="KW-0472">Membrane</keyword>
<reference evidence="2" key="1">
    <citation type="submission" date="2011-05" db="EMBL/GenBank/DDBJ databases">
        <title>Complete sequence of chromosome of Methanothermococcus okinawensis IH1.</title>
        <authorList>
            <consortium name="US DOE Joint Genome Institute"/>
            <person name="Lucas S."/>
            <person name="Han J."/>
            <person name="Lapidus A."/>
            <person name="Cheng J.-F."/>
            <person name="Goodwin L."/>
            <person name="Pitluck S."/>
            <person name="Peters L."/>
            <person name="Mikhailova N."/>
            <person name="Held B."/>
            <person name="Han C."/>
            <person name="Tapia R."/>
            <person name="Land M."/>
            <person name="Hauser L."/>
            <person name="Kyrpides N."/>
            <person name="Ivanova N."/>
            <person name="Pagani I."/>
            <person name="Sieprawska-Lupa M."/>
            <person name="Takai K."/>
            <person name="Miyazaki J."/>
            <person name="Whitman W."/>
            <person name="Woyke T."/>
        </authorList>
    </citation>
    <scope>NUCLEOTIDE SEQUENCE [LARGE SCALE GENOMIC DNA]</scope>
    <source>
        <strain evidence="2">IH1</strain>
    </source>
</reference>
<dbReference type="RefSeq" id="WP_013867552.1">
    <property type="nucleotide sequence ID" value="NC_015636.1"/>
</dbReference>
<feature type="transmembrane region" description="Helical" evidence="1">
    <location>
        <begin position="95"/>
        <end position="113"/>
    </location>
</feature>
<name>F8AK10_METOI</name>
<feature type="transmembrane region" description="Helical" evidence="1">
    <location>
        <begin position="21"/>
        <end position="50"/>
    </location>
</feature>
<evidence type="ECO:0000313" key="2">
    <source>
        <dbReference type="EMBL" id="AEH07370.1"/>
    </source>
</evidence>
<keyword evidence="3" id="KW-1185">Reference proteome</keyword>
<dbReference type="EMBL" id="CP002792">
    <property type="protein sequence ID" value="AEH07370.1"/>
    <property type="molecule type" value="Genomic_DNA"/>
</dbReference>
<accession>F8AK10</accession>
<evidence type="ECO:0000313" key="3">
    <source>
        <dbReference type="Proteomes" id="UP000009296"/>
    </source>
</evidence>
<dbReference type="HOGENOM" id="CLU_1369544_0_0_2"/>